<dbReference type="CDD" id="cd00060">
    <property type="entry name" value="FHA"/>
    <property type="match status" value="1"/>
</dbReference>
<organism evidence="2 3">
    <name type="scientific">Burkholderia gladioli</name>
    <name type="common">Pseudomonas marginata</name>
    <name type="synonym">Phytomonas marginata</name>
    <dbReference type="NCBI Taxonomy" id="28095"/>
    <lineage>
        <taxon>Bacteria</taxon>
        <taxon>Pseudomonadati</taxon>
        <taxon>Pseudomonadota</taxon>
        <taxon>Betaproteobacteria</taxon>
        <taxon>Burkholderiales</taxon>
        <taxon>Burkholderiaceae</taxon>
        <taxon>Burkholderia</taxon>
    </lineage>
</organism>
<dbReference type="NCBIfam" id="TIGR03354">
    <property type="entry name" value="VI_FHA"/>
    <property type="match status" value="1"/>
</dbReference>
<proteinExistence type="predicted"/>
<dbReference type="SMART" id="SM00240">
    <property type="entry name" value="FHA"/>
    <property type="match status" value="1"/>
</dbReference>
<sequence length="416" mass="43669">MVRPCTREETRMSAVPSLTLSVHDATGSRRIVVDGAGATLGRGTDCSVVLADTRRAISRLQARIDWRDGHYLLTDSGSNPTLVNGRIPGVSREVVLHDGDTLTIDVYRIVIEIEGASHGEDATVFAALAGREEEEVDAPTMVRVPEREAADLVDAVTQLRAADQAQAAPGESGALDAVDELPDTPTMVRLPVIATPQAPQVPQAAPTQQQASSITQVAPSMQAGPLESVEAATTRHAEPIDPTAHDTLLVALCDGLGIDAASLAGRNATDVARLAGALLRDAVGGAMAALRTGHMPGAAAGPELDGADPLRDRGDVETALRLLLSASTASASRERLRDAFGELRDRQLALRGGLREVLAGLDPARLEPEAAGWRDWLPGSAARLRAQYARDWTRVSQQAAATLDSPLAAPSQQAPN</sequence>
<evidence type="ECO:0000313" key="3">
    <source>
        <dbReference type="Proteomes" id="UP000220629"/>
    </source>
</evidence>
<dbReference type="Proteomes" id="UP000220629">
    <property type="component" value="Unassembled WGS sequence"/>
</dbReference>
<dbReference type="Gene3D" id="2.60.200.20">
    <property type="match status" value="1"/>
</dbReference>
<dbReference type="Pfam" id="PF20232">
    <property type="entry name" value="T6SS_FHA_C"/>
    <property type="match status" value="1"/>
</dbReference>
<gene>
    <name evidence="2" type="ORF">CRM94_04520</name>
</gene>
<accession>A0A2A7SDA6</accession>
<feature type="domain" description="FHA" evidence="1">
    <location>
        <begin position="38"/>
        <end position="88"/>
    </location>
</feature>
<dbReference type="InterPro" id="IPR000253">
    <property type="entry name" value="FHA_dom"/>
</dbReference>
<dbReference type="InterPro" id="IPR046883">
    <property type="entry name" value="T6SS_FHA_C"/>
</dbReference>
<comment type="caution">
    <text evidence="2">The sequence shown here is derived from an EMBL/GenBank/DDBJ whole genome shotgun (WGS) entry which is preliminary data.</text>
</comment>
<name>A0A2A7SDA6_BURGA</name>
<protein>
    <submittedName>
        <fullName evidence="2">Type VI secretion system-associated FHA domain protein TagH</fullName>
    </submittedName>
</protein>
<dbReference type="InterPro" id="IPR008984">
    <property type="entry name" value="SMAD_FHA_dom_sf"/>
</dbReference>
<dbReference type="EMBL" id="PDDY01000001">
    <property type="protein sequence ID" value="PEH41482.1"/>
    <property type="molecule type" value="Genomic_DNA"/>
</dbReference>
<dbReference type="Pfam" id="PF00498">
    <property type="entry name" value="FHA"/>
    <property type="match status" value="1"/>
</dbReference>
<dbReference type="PROSITE" id="PS50006">
    <property type="entry name" value="FHA_DOMAIN"/>
    <property type="match status" value="1"/>
</dbReference>
<evidence type="ECO:0000313" key="2">
    <source>
        <dbReference type="EMBL" id="PEH41482.1"/>
    </source>
</evidence>
<reference evidence="3" key="1">
    <citation type="submission" date="2017-09" db="EMBL/GenBank/DDBJ databases">
        <title>FDA dAtabase for Regulatory Grade micrObial Sequences (FDA-ARGOS): Supporting development and validation of Infectious Disease Dx tests.</title>
        <authorList>
            <person name="Minogue T."/>
            <person name="Wolcott M."/>
            <person name="Wasieloski L."/>
            <person name="Aguilar W."/>
            <person name="Moore D."/>
            <person name="Tallon L."/>
            <person name="Sadzewicz L."/>
            <person name="Ott S."/>
            <person name="Zhao X."/>
            <person name="Nagaraj S."/>
            <person name="Vavikolanu K."/>
            <person name="Aluvathingal J."/>
            <person name="Nadendla S."/>
            <person name="Sichtig H."/>
        </authorList>
    </citation>
    <scope>NUCLEOTIDE SEQUENCE [LARGE SCALE GENOMIC DNA]</scope>
    <source>
        <strain evidence="3">FDAARGOS_390</strain>
    </source>
</reference>
<dbReference type="AlphaFoldDB" id="A0A2A7SDA6"/>
<dbReference type="SUPFAM" id="SSF49879">
    <property type="entry name" value="SMAD/FHA domain"/>
    <property type="match status" value="1"/>
</dbReference>
<evidence type="ECO:0000259" key="1">
    <source>
        <dbReference type="PROSITE" id="PS50006"/>
    </source>
</evidence>
<dbReference type="InterPro" id="IPR017735">
    <property type="entry name" value="T6SS_FHA"/>
</dbReference>